<evidence type="ECO:0000256" key="4">
    <source>
        <dbReference type="ARBA" id="ARBA00023163"/>
    </source>
</evidence>
<dbReference type="Pfam" id="PF00126">
    <property type="entry name" value="HTH_1"/>
    <property type="match status" value="1"/>
</dbReference>
<dbReference type="InterPro" id="IPR050950">
    <property type="entry name" value="HTH-type_LysR_regulators"/>
</dbReference>
<proteinExistence type="inferred from homology"/>
<dbReference type="PANTHER" id="PTHR30419">
    <property type="entry name" value="HTH-TYPE TRANSCRIPTIONAL REGULATOR YBHD"/>
    <property type="match status" value="1"/>
</dbReference>
<evidence type="ECO:0000256" key="1">
    <source>
        <dbReference type="ARBA" id="ARBA00009437"/>
    </source>
</evidence>
<feature type="domain" description="HTH lysR-type" evidence="5">
    <location>
        <begin position="24"/>
        <end position="60"/>
    </location>
</feature>
<evidence type="ECO:0000256" key="2">
    <source>
        <dbReference type="ARBA" id="ARBA00023015"/>
    </source>
</evidence>
<evidence type="ECO:0000313" key="6">
    <source>
        <dbReference type="EMBL" id="MFD1454417.1"/>
    </source>
</evidence>
<comment type="caution">
    <text evidence="6">The sequence shown here is derived from an EMBL/GenBank/DDBJ whole genome shotgun (WGS) entry which is preliminary data.</text>
</comment>
<dbReference type="InterPro" id="IPR036390">
    <property type="entry name" value="WH_DNA-bd_sf"/>
</dbReference>
<evidence type="ECO:0000256" key="3">
    <source>
        <dbReference type="ARBA" id="ARBA00023125"/>
    </source>
</evidence>
<protein>
    <submittedName>
        <fullName evidence="6">LysR substrate-binding domain-containing protein</fullName>
    </submittedName>
</protein>
<dbReference type="EMBL" id="JBHTOD010000001">
    <property type="protein sequence ID" value="MFD1454417.1"/>
    <property type="molecule type" value="Genomic_DNA"/>
</dbReference>
<dbReference type="SUPFAM" id="SSF46785">
    <property type="entry name" value="Winged helix' DNA-binding domain"/>
    <property type="match status" value="1"/>
</dbReference>
<keyword evidence="4" id="KW-0804">Transcription</keyword>
<reference evidence="7" key="1">
    <citation type="journal article" date="2019" name="Int. J. Syst. Evol. Microbiol.">
        <title>The Global Catalogue of Microorganisms (GCM) 10K type strain sequencing project: providing services to taxonomists for standard genome sequencing and annotation.</title>
        <authorList>
            <consortium name="The Broad Institute Genomics Platform"/>
            <consortium name="The Broad Institute Genome Sequencing Center for Infectious Disease"/>
            <person name="Wu L."/>
            <person name="Ma J."/>
        </authorList>
    </citation>
    <scope>NUCLEOTIDE SEQUENCE [LARGE SCALE GENOMIC DNA]</scope>
    <source>
        <strain evidence="7">CCM 8979</strain>
    </source>
</reference>
<keyword evidence="7" id="KW-1185">Reference proteome</keyword>
<dbReference type="InterPro" id="IPR036388">
    <property type="entry name" value="WH-like_DNA-bd_sf"/>
</dbReference>
<name>A0ABW4CYP4_9LACO</name>
<organism evidence="6 7">
    <name type="scientific">Levilactobacillus lanxiensis</name>
    <dbReference type="NCBI Taxonomy" id="2799568"/>
    <lineage>
        <taxon>Bacteria</taxon>
        <taxon>Bacillati</taxon>
        <taxon>Bacillota</taxon>
        <taxon>Bacilli</taxon>
        <taxon>Lactobacillales</taxon>
        <taxon>Lactobacillaceae</taxon>
        <taxon>Levilactobacillus</taxon>
    </lineage>
</organism>
<keyword evidence="2" id="KW-0805">Transcription regulation</keyword>
<sequence length="305" mass="34289">MNRQRTLLSILQSVEFSATISEIADRLYLSQPYVSRILKDEETKFGVVLINRRDKPIELTKFGVFILASLKKIASAEDSLNTGIENLKAQQSRPIRISNGNPFLTEDIIDAITRYLDAHPQANIELAQSQTRHVASDLAEGAIDITIGQRWNAADIEITDLPSPVFYLPIADSCQPFDPSTLYLPLEDDTLTRMAECRYVGLSGHSEFQAYVDNLFKRVGIHPRNQLFLPTPASALKTVFNMTNATTITTRKLAERHLPAGRYNLMPLPTNFIRTDTSIMTLTTADQTIQQLAHFLTDELVRAIR</sequence>
<evidence type="ECO:0000259" key="5">
    <source>
        <dbReference type="PROSITE" id="PS50931"/>
    </source>
</evidence>
<evidence type="ECO:0000313" key="7">
    <source>
        <dbReference type="Proteomes" id="UP001597189"/>
    </source>
</evidence>
<dbReference type="PROSITE" id="PS50931">
    <property type="entry name" value="HTH_LYSR"/>
    <property type="match status" value="1"/>
</dbReference>
<dbReference type="Pfam" id="PF03466">
    <property type="entry name" value="LysR_substrate"/>
    <property type="match status" value="1"/>
</dbReference>
<dbReference type="Gene3D" id="3.40.190.290">
    <property type="match status" value="1"/>
</dbReference>
<gene>
    <name evidence="6" type="ORF">ACFQ44_01830</name>
</gene>
<dbReference type="InterPro" id="IPR000847">
    <property type="entry name" value="LysR_HTH_N"/>
</dbReference>
<dbReference type="SUPFAM" id="SSF53850">
    <property type="entry name" value="Periplasmic binding protein-like II"/>
    <property type="match status" value="1"/>
</dbReference>
<dbReference type="Gene3D" id="1.10.10.10">
    <property type="entry name" value="Winged helix-like DNA-binding domain superfamily/Winged helix DNA-binding domain"/>
    <property type="match status" value="1"/>
</dbReference>
<accession>A0ABW4CYP4</accession>
<dbReference type="RefSeq" id="WP_203642297.1">
    <property type="nucleotide sequence ID" value="NZ_BOLN01000001.1"/>
</dbReference>
<dbReference type="InterPro" id="IPR005119">
    <property type="entry name" value="LysR_subst-bd"/>
</dbReference>
<comment type="similarity">
    <text evidence="1">Belongs to the LysR transcriptional regulatory family.</text>
</comment>
<keyword evidence="3" id="KW-0238">DNA-binding</keyword>
<dbReference type="Proteomes" id="UP001597189">
    <property type="component" value="Unassembled WGS sequence"/>
</dbReference>